<dbReference type="PROSITE" id="PS50850">
    <property type="entry name" value="MFS"/>
    <property type="match status" value="1"/>
</dbReference>
<evidence type="ECO:0000256" key="6">
    <source>
        <dbReference type="ARBA" id="ARBA00022989"/>
    </source>
</evidence>
<comment type="similarity">
    <text evidence="3">Belongs to the major facilitator superfamily.</text>
</comment>
<sequence length="584" mass="63349">MDGTVHGRLPSRYCTATRRAASKNTFPGTNSEPSSGSDSDGPAKEKLPPFNERNDALLNSRPDRSAERDDVVTYLLGDEALSPSFSLLDFFRSQAIDTSRVTTPQVKKLDGVLSPYTWSLRKKSVILCGPFMASTLAAYAAGAYAMASEPLKGQWHVSGTPYNAGITLFVAGFGFAPMILAPVSEAYGRYWVFVGSGVVFFLGTLGCAVTDTYAGMLVSRLVTGSGASVFATLTGGVVGDLFRKEDRNTPMALYSLTIMAGTGLGPLVSGIIVERLSWRWIFFVQLIAIGATTLVMLVGFKETRSNVLLRRKCDALNRAYGAPEAAISGLSCDPKPSRAPPQFRPRTEDTRIVGIGLVWRSFSFPLKLLVTEPVVFWFSAWVSFAWAILYMQFSSISIVFRDVYGFNATRIGIVYVAIIIGSIIGALLAIMQEPLIRRMLPQKKAHASPEEHLFLPSIASILLPAGLFWFGWSATSSVSWISPTIALGCCTVGIFSIYLAVFNYFVDTYHHYASSALAAQSMCRNLLAGTFPLFTAAMFRNLTCKGAGSLLGGLGLILTAIPWALMVYGRKIRARSPFAGELVE</sequence>
<dbReference type="SUPFAM" id="SSF103473">
    <property type="entry name" value="MFS general substrate transporter"/>
    <property type="match status" value="1"/>
</dbReference>
<dbReference type="Pfam" id="PF07690">
    <property type="entry name" value="MFS_1"/>
    <property type="match status" value="1"/>
</dbReference>
<dbReference type="AlphaFoldDB" id="A0AA38VDF4"/>
<feature type="transmembrane region" description="Helical" evidence="9">
    <location>
        <begin position="190"/>
        <end position="211"/>
    </location>
</feature>
<evidence type="ECO:0000256" key="8">
    <source>
        <dbReference type="SAM" id="MobiDB-lite"/>
    </source>
</evidence>
<feature type="compositionally biased region" description="Basic and acidic residues" evidence="8">
    <location>
        <begin position="41"/>
        <end position="64"/>
    </location>
</feature>
<dbReference type="InterPro" id="IPR036259">
    <property type="entry name" value="MFS_trans_sf"/>
</dbReference>
<dbReference type="FunFam" id="1.20.1250.20:FF:000082">
    <property type="entry name" value="MFS multidrug transporter, putative"/>
    <property type="match status" value="1"/>
</dbReference>
<evidence type="ECO:0000256" key="7">
    <source>
        <dbReference type="ARBA" id="ARBA00023136"/>
    </source>
</evidence>
<evidence type="ECO:0000259" key="10">
    <source>
        <dbReference type="PROSITE" id="PS50850"/>
    </source>
</evidence>
<dbReference type="PANTHER" id="PTHR23502:SF134">
    <property type="entry name" value="MAJOR FACILITATOR SUPERFAMILY (MFS) PROFILE DOMAIN-CONTAINING PROTEIN-RELATED"/>
    <property type="match status" value="1"/>
</dbReference>
<feature type="region of interest" description="Disordered" evidence="8">
    <location>
        <begin position="1"/>
        <end position="64"/>
    </location>
</feature>
<evidence type="ECO:0000313" key="12">
    <source>
        <dbReference type="Proteomes" id="UP001174694"/>
    </source>
</evidence>
<feature type="transmembrane region" description="Helical" evidence="9">
    <location>
        <begin position="217"/>
        <end position="239"/>
    </location>
</feature>
<evidence type="ECO:0000256" key="4">
    <source>
        <dbReference type="ARBA" id="ARBA00022475"/>
    </source>
</evidence>
<feature type="transmembrane region" description="Helical" evidence="9">
    <location>
        <begin position="549"/>
        <end position="568"/>
    </location>
</feature>
<feature type="transmembrane region" description="Helical" evidence="9">
    <location>
        <begin position="526"/>
        <end position="543"/>
    </location>
</feature>
<feature type="transmembrane region" description="Helical" evidence="9">
    <location>
        <begin position="484"/>
        <end position="506"/>
    </location>
</feature>
<keyword evidence="5 9" id="KW-0812">Transmembrane</keyword>
<evidence type="ECO:0000256" key="3">
    <source>
        <dbReference type="ARBA" id="ARBA00008335"/>
    </source>
</evidence>
<dbReference type="GO" id="GO:0022857">
    <property type="term" value="F:transmembrane transporter activity"/>
    <property type="evidence" value="ECO:0007669"/>
    <property type="project" value="InterPro"/>
</dbReference>
<feature type="transmembrane region" description="Helical" evidence="9">
    <location>
        <begin position="251"/>
        <end position="272"/>
    </location>
</feature>
<evidence type="ECO:0000256" key="1">
    <source>
        <dbReference type="ARBA" id="ARBA00004141"/>
    </source>
</evidence>
<gene>
    <name evidence="11" type="ORF">NKR23_g7320</name>
</gene>
<feature type="transmembrane region" description="Helical" evidence="9">
    <location>
        <begin position="162"/>
        <end position="183"/>
    </location>
</feature>
<feature type="transmembrane region" description="Helical" evidence="9">
    <location>
        <begin position="374"/>
        <end position="393"/>
    </location>
</feature>
<dbReference type="EMBL" id="JANBVO010000023">
    <property type="protein sequence ID" value="KAJ9142095.1"/>
    <property type="molecule type" value="Genomic_DNA"/>
</dbReference>
<feature type="transmembrane region" description="Helical" evidence="9">
    <location>
        <begin position="125"/>
        <end position="147"/>
    </location>
</feature>
<dbReference type="GO" id="GO:0005886">
    <property type="term" value="C:plasma membrane"/>
    <property type="evidence" value="ECO:0007669"/>
    <property type="project" value="UniProtKB-SubCell"/>
</dbReference>
<feature type="transmembrane region" description="Helical" evidence="9">
    <location>
        <begin position="452"/>
        <end position="472"/>
    </location>
</feature>
<keyword evidence="12" id="KW-1185">Reference proteome</keyword>
<evidence type="ECO:0000256" key="9">
    <source>
        <dbReference type="SAM" id="Phobius"/>
    </source>
</evidence>
<accession>A0AA38VDF4</accession>
<organism evidence="11 12">
    <name type="scientific">Pleurostoma richardsiae</name>
    <dbReference type="NCBI Taxonomy" id="41990"/>
    <lineage>
        <taxon>Eukaryota</taxon>
        <taxon>Fungi</taxon>
        <taxon>Dikarya</taxon>
        <taxon>Ascomycota</taxon>
        <taxon>Pezizomycotina</taxon>
        <taxon>Sordariomycetes</taxon>
        <taxon>Sordariomycetidae</taxon>
        <taxon>Calosphaeriales</taxon>
        <taxon>Pleurostomataceae</taxon>
        <taxon>Pleurostoma</taxon>
    </lineage>
</organism>
<keyword evidence="6 9" id="KW-1133">Transmembrane helix</keyword>
<dbReference type="InterPro" id="IPR020846">
    <property type="entry name" value="MFS_dom"/>
</dbReference>
<keyword evidence="7 9" id="KW-0472">Membrane</keyword>
<evidence type="ECO:0000256" key="5">
    <source>
        <dbReference type="ARBA" id="ARBA00022692"/>
    </source>
</evidence>
<comment type="caution">
    <text evidence="11">The sequence shown here is derived from an EMBL/GenBank/DDBJ whole genome shotgun (WGS) entry which is preliminary data.</text>
</comment>
<reference evidence="11" key="1">
    <citation type="submission" date="2022-07" db="EMBL/GenBank/DDBJ databases">
        <title>Fungi with potential for degradation of polypropylene.</title>
        <authorList>
            <person name="Gostincar C."/>
        </authorList>
    </citation>
    <scope>NUCLEOTIDE SEQUENCE</scope>
    <source>
        <strain evidence="11">EXF-13308</strain>
    </source>
</reference>
<feature type="domain" description="Major facilitator superfamily (MFS) profile" evidence="10">
    <location>
        <begin position="126"/>
        <end position="584"/>
    </location>
</feature>
<dbReference type="PANTHER" id="PTHR23502">
    <property type="entry name" value="MAJOR FACILITATOR SUPERFAMILY"/>
    <property type="match status" value="1"/>
</dbReference>
<feature type="compositionally biased region" description="Polar residues" evidence="8">
    <location>
        <begin position="22"/>
        <end position="32"/>
    </location>
</feature>
<evidence type="ECO:0000256" key="2">
    <source>
        <dbReference type="ARBA" id="ARBA00004236"/>
    </source>
</evidence>
<dbReference type="InterPro" id="IPR011701">
    <property type="entry name" value="MFS"/>
</dbReference>
<dbReference type="Gene3D" id="1.20.1250.20">
    <property type="entry name" value="MFS general substrate transporter like domains"/>
    <property type="match status" value="1"/>
</dbReference>
<name>A0AA38VDF4_9PEZI</name>
<feature type="transmembrane region" description="Helical" evidence="9">
    <location>
        <begin position="413"/>
        <end position="431"/>
    </location>
</feature>
<proteinExistence type="inferred from homology"/>
<comment type="subcellular location">
    <subcellularLocation>
        <location evidence="2">Cell membrane</location>
    </subcellularLocation>
    <subcellularLocation>
        <location evidence="1">Membrane</location>
        <topology evidence="1">Multi-pass membrane protein</topology>
    </subcellularLocation>
</comment>
<evidence type="ECO:0000313" key="11">
    <source>
        <dbReference type="EMBL" id="KAJ9142095.1"/>
    </source>
</evidence>
<keyword evidence="4" id="KW-1003">Cell membrane</keyword>
<protein>
    <submittedName>
        <fullName evidence="11">MFS multidrug transporter</fullName>
    </submittedName>
</protein>
<dbReference type="Proteomes" id="UP001174694">
    <property type="component" value="Unassembled WGS sequence"/>
</dbReference>
<feature type="transmembrane region" description="Helical" evidence="9">
    <location>
        <begin position="278"/>
        <end position="300"/>
    </location>
</feature>